<dbReference type="OrthoDB" id="3204824at2759"/>
<feature type="compositionally biased region" description="Basic residues" evidence="1">
    <location>
        <begin position="277"/>
        <end position="291"/>
    </location>
</feature>
<dbReference type="InterPro" id="IPR010714">
    <property type="entry name" value="Coatomer_asu_C"/>
</dbReference>
<accession>A0A0C9YXK5</accession>
<dbReference type="STRING" id="765257.A0A0C9YXK5"/>
<evidence type="ECO:0000313" key="4">
    <source>
        <dbReference type="Proteomes" id="UP000054018"/>
    </source>
</evidence>
<feature type="region of interest" description="Disordered" evidence="1">
    <location>
        <begin position="277"/>
        <end position="297"/>
    </location>
</feature>
<dbReference type="GO" id="GO:0030126">
    <property type="term" value="C:COPI vesicle coat"/>
    <property type="evidence" value="ECO:0007669"/>
    <property type="project" value="InterPro"/>
</dbReference>
<proteinExistence type="predicted"/>
<feature type="domain" description="Coatomer alpha subunit C-terminal" evidence="2">
    <location>
        <begin position="111"/>
        <end position="230"/>
    </location>
</feature>
<keyword evidence="4" id="KW-1185">Reference proteome</keyword>
<dbReference type="AlphaFoldDB" id="A0A0C9YXK5"/>
<dbReference type="GO" id="GO:0006886">
    <property type="term" value="P:intracellular protein transport"/>
    <property type="evidence" value="ECO:0007669"/>
    <property type="project" value="InterPro"/>
</dbReference>
<evidence type="ECO:0000259" key="2">
    <source>
        <dbReference type="Pfam" id="PF06957"/>
    </source>
</evidence>
<dbReference type="HOGENOM" id="CLU_729808_0_0_1"/>
<dbReference type="EMBL" id="KN833801">
    <property type="protein sequence ID" value="KIK18619.1"/>
    <property type="molecule type" value="Genomic_DNA"/>
</dbReference>
<reference evidence="3 4" key="1">
    <citation type="submission" date="2014-04" db="EMBL/GenBank/DDBJ databases">
        <authorList>
            <consortium name="DOE Joint Genome Institute"/>
            <person name="Kuo A."/>
            <person name="Kohler A."/>
            <person name="Costa M.D."/>
            <person name="Nagy L.G."/>
            <person name="Floudas D."/>
            <person name="Copeland A."/>
            <person name="Barry K.W."/>
            <person name="Cichocki N."/>
            <person name="Veneault-Fourrey C."/>
            <person name="LaButti K."/>
            <person name="Lindquist E.A."/>
            <person name="Lipzen A."/>
            <person name="Lundell T."/>
            <person name="Morin E."/>
            <person name="Murat C."/>
            <person name="Sun H."/>
            <person name="Tunlid A."/>
            <person name="Henrissat B."/>
            <person name="Grigoriev I.V."/>
            <person name="Hibbett D.S."/>
            <person name="Martin F."/>
            <person name="Nordberg H.P."/>
            <person name="Cantor M.N."/>
            <person name="Hua S.X."/>
        </authorList>
    </citation>
    <scope>NUCLEOTIDE SEQUENCE [LARGE SCALE GENOMIC DNA]</scope>
    <source>
        <strain evidence="3 4">441</strain>
    </source>
</reference>
<protein>
    <recommendedName>
        <fullName evidence="2">Coatomer alpha subunit C-terminal domain-containing protein</fullName>
    </recommendedName>
</protein>
<feature type="region of interest" description="Disordered" evidence="1">
    <location>
        <begin position="1"/>
        <end position="43"/>
    </location>
</feature>
<reference evidence="4" key="2">
    <citation type="submission" date="2015-01" db="EMBL/GenBank/DDBJ databases">
        <title>Evolutionary Origins and Diversification of the Mycorrhizal Mutualists.</title>
        <authorList>
            <consortium name="DOE Joint Genome Institute"/>
            <consortium name="Mycorrhizal Genomics Consortium"/>
            <person name="Kohler A."/>
            <person name="Kuo A."/>
            <person name="Nagy L.G."/>
            <person name="Floudas D."/>
            <person name="Copeland A."/>
            <person name="Barry K.W."/>
            <person name="Cichocki N."/>
            <person name="Veneault-Fourrey C."/>
            <person name="LaButti K."/>
            <person name="Lindquist E.A."/>
            <person name="Lipzen A."/>
            <person name="Lundell T."/>
            <person name="Morin E."/>
            <person name="Murat C."/>
            <person name="Riley R."/>
            <person name="Ohm R."/>
            <person name="Sun H."/>
            <person name="Tunlid A."/>
            <person name="Henrissat B."/>
            <person name="Grigoriev I.V."/>
            <person name="Hibbett D.S."/>
            <person name="Martin F."/>
        </authorList>
    </citation>
    <scope>NUCLEOTIDE SEQUENCE [LARGE SCALE GENOMIC DNA]</scope>
    <source>
        <strain evidence="4">441</strain>
    </source>
</reference>
<dbReference type="GO" id="GO:0016192">
    <property type="term" value="P:vesicle-mediated transport"/>
    <property type="evidence" value="ECO:0007669"/>
    <property type="project" value="InterPro"/>
</dbReference>
<organism evidence="3 4">
    <name type="scientific">Pisolithus microcarpus 441</name>
    <dbReference type="NCBI Taxonomy" id="765257"/>
    <lineage>
        <taxon>Eukaryota</taxon>
        <taxon>Fungi</taxon>
        <taxon>Dikarya</taxon>
        <taxon>Basidiomycota</taxon>
        <taxon>Agaricomycotina</taxon>
        <taxon>Agaricomycetes</taxon>
        <taxon>Agaricomycetidae</taxon>
        <taxon>Boletales</taxon>
        <taxon>Sclerodermatineae</taxon>
        <taxon>Pisolithaceae</taxon>
        <taxon>Pisolithus</taxon>
    </lineage>
</organism>
<evidence type="ECO:0000256" key="1">
    <source>
        <dbReference type="SAM" id="MobiDB-lite"/>
    </source>
</evidence>
<evidence type="ECO:0000313" key="3">
    <source>
        <dbReference type="EMBL" id="KIK18619.1"/>
    </source>
</evidence>
<dbReference type="GO" id="GO:0005198">
    <property type="term" value="F:structural molecule activity"/>
    <property type="evidence" value="ECO:0007669"/>
    <property type="project" value="InterPro"/>
</dbReference>
<sequence length="379" mass="41635">MNGLEDQAANILEAAGLTEADIDDAPSFSQSTPKPPPILTSTQNLNWPLVPGTESFWDRGLTNGHLDIDGEISHEEESRDVINPKGGWELDANAAETEEQEDEFEDAVGDEDVLAGELHLRVLSELLYSIINFVPLKALFLSTYKSSHVYLSFVTSMPPVQLHARRSSSASSTSCVLPVAVRTLATIRAELTEGFHLVSGNKLQDARAAFRSVLQALLLVIVSSDTDAVEWTTAGQGGAIMQLERVGDILAQPQQMPRQRVVLPDDALRNVLAPTPRRQRRVTQASQKRKTRTMENRTEDLAVEMNLDSGPLPEFQMAESGSRFGFQAQTPRQPSFIGTQSLNEYEQDRMRHQAPQTTNTAAPRAQGRAVMSQTTCASI</sequence>
<gene>
    <name evidence="3" type="ORF">PISMIDRAFT_14245</name>
</gene>
<name>A0A0C9YXK5_9AGAM</name>
<dbReference type="Proteomes" id="UP000054018">
    <property type="component" value="Unassembled WGS sequence"/>
</dbReference>
<dbReference type="Pfam" id="PF06957">
    <property type="entry name" value="COPI_C"/>
    <property type="match status" value="1"/>
</dbReference>